<evidence type="ECO:0000256" key="1">
    <source>
        <dbReference type="ARBA" id="ARBA00004459"/>
    </source>
</evidence>
<proteinExistence type="inferred from homology"/>
<dbReference type="InterPro" id="IPR029046">
    <property type="entry name" value="LolA/LolB/LppX"/>
</dbReference>
<dbReference type="Pfam" id="PF03550">
    <property type="entry name" value="LolB"/>
    <property type="match status" value="1"/>
</dbReference>
<protein>
    <recommendedName>
        <fullName evidence="4 13">Outer-membrane lipoprotein LolB</fullName>
    </recommendedName>
</protein>
<keyword evidence="7 13" id="KW-0653">Protein transport</keyword>
<keyword evidence="12 13" id="KW-0449">Lipoprotein</keyword>
<dbReference type="Proteomes" id="UP000248395">
    <property type="component" value="Unassembled WGS sequence"/>
</dbReference>
<evidence type="ECO:0000256" key="2">
    <source>
        <dbReference type="ARBA" id="ARBA00009696"/>
    </source>
</evidence>
<dbReference type="InterPro" id="IPR004565">
    <property type="entry name" value="OM_lipoprot_LolB"/>
</dbReference>
<keyword evidence="10 13" id="KW-0143">Chaperone</keyword>
<dbReference type="PROSITE" id="PS51257">
    <property type="entry name" value="PROKAR_LIPOPROTEIN"/>
    <property type="match status" value="1"/>
</dbReference>
<evidence type="ECO:0000256" key="11">
    <source>
        <dbReference type="ARBA" id="ARBA00023237"/>
    </source>
</evidence>
<gene>
    <name evidence="13" type="primary">lolB</name>
    <name evidence="15" type="ORF">DFR38_104177</name>
</gene>
<dbReference type="RefSeq" id="WP_110313133.1">
    <property type="nucleotide sequence ID" value="NZ_QJKC01000004.1"/>
</dbReference>
<feature type="signal peptide" evidence="14">
    <location>
        <begin position="1"/>
        <end position="22"/>
    </location>
</feature>
<keyword evidence="11 13" id="KW-0998">Cell outer membrane</keyword>
<evidence type="ECO:0000256" key="5">
    <source>
        <dbReference type="ARBA" id="ARBA00022448"/>
    </source>
</evidence>
<dbReference type="CDD" id="cd16326">
    <property type="entry name" value="LolB"/>
    <property type="match status" value="1"/>
</dbReference>
<dbReference type="EMBL" id="QJKC01000004">
    <property type="protein sequence ID" value="PXX49534.1"/>
    <property type="molecule type" value="Genomic_DNA"/>
</dbReference>
<comment type="subcellular location">
    <subcellularLocation>
        <location evidence="1 13">Cell outer membrane</location>
        <topology evidence="1 13">Lipid-anchor</topology>
    </subcellularLocation>
</comment>
<comment type="similarity">
    <text evidence="2 13">Belongs to the LolB family.</text>
</comment>
<evidence type="ECO:0000256" key="6">
    <source>
        <dbReference type="ARBA" id="ARBA00022729"/>
    </source>
</evidence>
<dbReference type="OrthoDB" id="5296388at2"/>
<dbReference type="Gene3D" id="2.50.20.10">
    <property type="entry name" value="Lipoprotein localisation LolA/LolB/LppX"/>
    <property type="match status" value="1"/>
</dbReference>
<sequence length="183" mass="19860">MKCPLLVAVLAGSLLLAGCATETVFRPAGSASSAVQDRPFTVSGRISINMDGKGSVGQFDWSHQPQADQLSVNSPLGSTMAQLRRDASGVTLLADGKSWQAANVEDLTHDVLGWTLPLGNLVWWIRGLPAPDAPYQFASDGSLDQQGWTIRFVSDADAPGLYPKRVEMQRDKLTLRLLPQNWR</sequence>
<evidence type="ECO:0000313" key="16">
    <source>
        <dbReference type="Proteomes" id="UP000248395"/>
    </source>
</evidence>
<keyword evidence="6 13" id="KW-0732">Signal</keyword>
<evidence type="ECO:0000256" key="12">
    <source>
        <dbReference type="ARBA" id="ARBA00023288"/>
    </source>
</evidence>
<keyword evidence="16" id="KW-1185">Reference proteome</keyword>
<evidence type="ECO:0000256" key="3">
    <source>
        <dbReference type="ARBA" id="ARBA00011245"/>
    </source>
</evidence>
<keyword evidence="8 13" id="KW-0472">Membrane</keyword>
<evidence type="ECO:0000256" key="10">
    <source>
        <dbReference type="ARBA" id="ARBA00023186"/>
    </source>
</evidence>
<accession>A0A318JNT6</accession>
<feature type="chain" id="PRO_5016356250" description="Outer-membrane lipoprotein LolB" evidence="14">
    <location>
        <begin position="23"/>
        <end position="183"/>
    </location>
</feature>
<dbReference type="GO" id="GO:0009279">
    <property type="term" value="C:cell outer membrane"/>
    <property type="evidence" value="ECO:0007669"/>
    <property type="project" value="UniProtKB-SubCell"/>
</dbReference>
<evidence type="ECO:0000256" key="13">
    <source>
        <dbReference type="HAMAP-Rule" id="MF_00233"/>
    </source>
</evidence>
<evidence type="ECO:0000256" key="9">
    <source>
        <dbReference type="ARBA" id="ARBA00023139"/>
    </source>
</evidence>
<dbReference type="SUPFAM" id="SSF89392">
    <property type="entry name" value="Prokaryotic lipoproteins and lipoprotein localization factors"/>
    <property type="match status" value="1"/>
</dbReference>
<dbReference type="GO" id="GO:0044874">
    <property type="term" value="P:lipoprotein localization to outer membrane"/>
    <property type="evidence" value="ECO:0007669"/>
    <property type="project" value="UniProtKB-UniRule"/>
</dbReference>
<dbReference type="NCBIfam" id="TIGR00548">
    <property type="entry name" value="lolB"/>
    <property type="match status" value="1"/>
</dbReference>
<comment type="function">
    <text evidence="13">Plays a critical role in the incorporation of lipoproteins in the outer membrane after they are released by the LolA protein.</text>
</comment>
<name>A0A318JNT6_9NEIS</name>
<dbReference type="HAMAP" id="MF_00233">
    <property type="entry name" value="LolB"/>
    <property type="match status" value="1"/>
</dbReference>
<evidence type="ECO:0000256" key="14">
    <source>
        <dbReference type="SAM" id="SignalP"/>
    </source>
</evidence>
<comment type="subunit">
    <text evidence="3 13">Monomer.</text>
</comment>
<evidence type="ECO:0000256" key="4">
    <source>
        <dbReference type="ARBA" id="ARBA00016202"/>
    </source>
</evidence>
<evidence type="ECO:0000256" key="7">
    <source>
        <dbReference type="ARBA" id="ARBA00022927"/>
    </source>
</evidence>
<dbReference type="GO" id="GO:0015031">
    <property type="term" value="P:protein transport"/>
    <property type="evidence" value="ECO:0007669"/>
    <property type="project" value="UniProtKB-KW"/>
</dbReference>
<reference evidence="15 16" key="1">
    <citation type="submission" date="2018-05" db="EMBL/GenBank/DDBJ databases">
        <title>Genomic Encyclopedia of Type Strains, Phase IV (KMG-IV): sequencing the most valuable type-strain genomes for metagenomic binning, comparative biology and taxonomic classification.</title>
        <authorList>
            <person name="Goeker M."/>
        </authorList>
    </citation>
    <scope>NUCLEOTIDE SEQUENCE [LARGE SCALE GENOMIC DNA]</scope>
    <source>
        <strain evidence="15 16">DSM 25134</strain>
    </source>
</reference>
<evidence type="ECO:0000313" key="15">
    <source>
        <dbReference type="EMBL" id="PXX49534.1"/>
    </source>
</evidence>
<evidence type="ECO:0000256" key="8">
    <source>
        <dbReference type="ARBA" id="ARBA00023136"/>
    </source>
</evidence>
<dbReference type="AlphaFoldDB" id="A0A318JNT6"/>
<organism evidence="15 16">
    <name type="scientific">Aquitalea magnusonii</name>
    <dbReference type="NCBI Taxonomy" id="332411"/>
    <lineage>
        <taxon>Bacteria</taxon>
        <taxon>Pseudomonadati</taxon>
        <taxon>Pseudomonadota</taxon>
        <taxon>Betaproteobacteria</taxon>
        <taxon>Neisseriales</taxon>
        <taxon>Chromobacteriaceae</taxon>
        <taxon>Aquitalea</taxon>
    </lineage>
</organism>
<comment type="caution">
    <text evidence="15">The sequence shown here is derived from an EMBL/GenBank/DDBJ whole genome shotgun (WGS) entry which is preliminary data.</text>
</comment>
<keyword evidence="5 13" id="KW-0813">Transport</keyword>
<keyword evidence="9 13" id="KW-0564">Palmitate</keyword>